<feature type="domain" description="Endonuclease GajA/Old nuclease/RecF-like AAA" evidence="1">
    <location>
        <begin position="2"/>
        <end position="459"/>
    </location>
</feature>
<dbReference type="EMBL" id="JAUSUE010000024">
    <property type="protein sequence ID" value="MDQ0204967.1"/>
    <property type="molecule type" value="Genomic_DNA"/>
</dbReference>
<dbReference type="SUPFAM" id="SSF52540">
    <property type="entry name" value="P-loop containing nucleoside triphosphate hydrolases"/>
    <property type="match status" value="1"/>
</dbReference>
<dbReference type="PANTHER" id="PTHR43581:SF2">
    <property type="entry name" value="EXCINUCLEASE ATPASE SUBUNIT"/>
    <property type="match status" value="1"/>
</dbReference>
<evidence type="ECO:0000259" key="1">
    <source>
        <dbReference type="Pfam" id="PF13175"/>
    </source>
</evidence>
<comment type="caution">
    <text evidence="2">The sequence shown here is derived from an EMBL/GenBank/DDBJ whole genome shotgun (WGS) entry which is preliminary data.</text>
</comment>
<keyword evidence="3" id="KW-1185">Reference proteome</keyword>
<proteinExistence type="predicted"/>
<gene>
    <name evidence="2" type="ORF">J2S01_002701</name>
</gene>
<sequence>MDKIAIRNLRSLKDTGDIELKPITVLVGRNSSGKSTFLRSFPLLKQSIETNTAEPLLWFGNYVDFGDFDTALSRNTTNKIIQYKFVYNSIKGFFRTRLRLRNFSIKTNSSCTIILDIGEKFLKKAILTICNQTIEIEYNEKQDIKNLKINESNVQLNERKLVCDKDNNQVIPDIYYADLYEKNIYLRTSIRNFFKDKLNKFILSKWAFNNTKISTIEKFISELPFSDINTLFANIKKSKNLPSTLSKNIDNLKIDDSDFEKFNNLFVGIYIMDIIDCANRLMTHDSEQIKYIKPIRFNVERYYRIQGLNIEDIDSRGENIPMFLHSLSLKERTDFNKWTKNIFNLNFLIDNISGHVSLIIKDLKNDVTFNLADVGYGYSQILPIIILLWNCQRNKRKRHPIFLRPYPKNITLAIEQPELHLHPEFQARVIDLFVSVINEIKKKPFSLKIIFETHSETIVNRLGYLINKHKLKPDDVNVLIFNKDINNVASVDSATFTEKGKLQNWPLGFFSPEGI</sequence>
<evidence type="ECO:0000313" key="2">
    <source>
        <dbReference type="EMBL" id="MDQ0204967.1"/>
    </source>
</evidence>
<reference evidence="2 3" key="1">
    <citation type="submission" date="2023-07" db="EMBL/GenBank/DDBJ databases">
        <title>Genomic Encyclopedia of Type Strains, Phase IV (KMG-IV): sequencing the most valuable type-strain genomes for metagenomic binning, comparative biology and taxonomic classification.</title>
        <authorList>
            <person name="Goeker M."/>
        </authorList>
    </citation>
    <scope>NUCLEOTIDE SEQUENCE [LARGE SCALE GENOMIC DNA]</scope>
    <source>
        <strain evidence="2 3">DSM 16980</strain>
    </source>
</reference>
<evidence type="ECO:0000313" key="3">
    <source>
        <dbReference type="Proteomes" id="UP001239167"/>
    </source>
</evidence>
<dbReference type="PANTHER" id="PTHR43581">
    <property type="entry name" value="ATP/GTP PHOSPHATASE"/>
    <property type="match status" value="1"/>
</dbReference>
<dbReference type="InterPro" id="IPR041685">
    <property type="entry name" value="AAA_GajA/Old/RecF-like"/>
</dbReference>
<dbReference type="InterPro" id="IPR027417">
    <property type="entry name" value="P-loop_NTPase"/>
</dbReference>
<dbReference type="RefSeq" id="WP_307225247.1">
    <property type="nucleotide sequence ID" value="NZ_CP116940.1"/>
</dbReference>
<dbReference type="Proteomes" id="UP001239167">
    <property type="component" value="Unassembled WGS sequence"/>
</dbReference>
<dbReference type="InterPro" id="IPR051396">
    <property type="entry name" value="Bact_Antivir_Def_Nuclease"/>
</dbReference>
<name>A0ABT9YAW1_9FIRM</name>
<dbReference type="Pfam" id="PF13175">
    <property type="entry name" value="AAA_15"/>
    <property type="match status" value="1"/>
</dbReference>
<organism evidence="2 3">
    <name type="scientific">Pectinatus haikarae</name>
    <dbReference type="NCBI Taxonomy" id="349096"/>
    <lineage>
        <taxon>Bacteria</taxon>
        <taxon>Bacillati</taxon>
        <taxon>Bacillota</taxon>
        <taxon>Negativicutes</taxon>
        <taxon>Selenomonadales</taxon>
        <taxon>Selenomonadaceae</taxon>
        <taxon>Pectinatus</taxon>
    </lineage>
</organism>
<protein>
    <submittedName>
        <fullName evidence="2">ATPase</fullName>
    </submittedName>
</protein>
<dbReference type="Gene3D" id="3.40.50.300">
    <property type="entry name" value="P-loop containing nucleotide triphosphate hydrolases"/>
    <property type="match status" value="1"/>
</dbReference>
<accession>A0ABT9YAW1</accession>